<dbReference type="Proteomes" id="UP000494163">
    <property type="component" value="Chromosome 3L"/>
</dbReference>
<protein>
    <submittedName>
        <fullName evidence="1">Maker766</fullName>
    </submittedName>
</protein>
<accession>A0A0M3QWV9</accession>
<evidence type="ECO:0000313" key="2">
    <source>
        <dbReference type="Proteomes" id="UP000494163"/>
    </source>
</evidence>
<organism evidence="1 2">
    <name type="scientific">Drosophila busckii</name>
    <name type="common">Fruit fly</name>
    <dbReference type="NCBI Taxonomy" id="30019"/>
    <lineage>
        <taxon>Eukaryota</taxon>
        <taxon>Metazoa</taxon>
        <taxon>Ecdysozoa</taxon>
        <taxon>Arthropoda</taxon>
        <taxon>Hexapoda</taxon>
        <taxon>Insecta</taxon>
        <taxon>Pterygota</taxon>
        <taxon>Neoptera</taxon>
        <taxon>Endopterygota</taxon>
        <taxon>Diptera</taxon>
        <taxon>Brachycera</taxon>
        <taxon>Muscomorpha</taxon>
        <taxon>Ephydroidea</taxon>
        <taxon>Drosophilidae</taxon>
        <taxon>Drosophila</taxon>
    </lineage>
</organism>
<dbReference type="AlphaFoldDB" id="A0A0M3QWV9"/>
<name>A0A0M3QWV9_DROBS</name>
<gene>
    <name evidence="1" type="ORF">Dbus_chr3Lg2029</name>
</gene>
<dbReference type="EMBL" id="CP012525">
    <property type="protein sequence ID" value="ALC44863.1"/>
    <property type="molecule type" value="Genomic_DNA"/>
</dbReference>
<reference evidence="1 2" key="1">
    <citation type="submission" date="2015-08" db="EMBL/GenBank/DDBJ databases">
        <title>Ancestral chromatin configuration constrains chromatin evolution on differentiating sex chromosomes in Drosophila.</title>
        <authorList>
            <person name="Zhou Q."/>
            <person name="Bachtrog D."/>
        </authorList>
    </citation>
    <scope>NUCLEOTIDE SEQUENCE [LARGE SCALE GENOMIC DNA]</scope>
    <source>
        <tissue evidence="1">Whole larvae</tissue>
    </source>
</reference>
<sequence length="125" mass="14780">MLAHRHAALTPRLQGASNYKEWRQKIELQLRIRHWWSAVLSTPKPVEQSFENVGAVLFVASPKRIYVQTSPTMDRKVRRFLCHYINPDILPDKFFEKSVPAIWFELRCKYSNRKCKRLKQAAAKI</sequence>
<proteinExistence type="predicted"/>
<dbReference type="OrthoDB" id="7822758at2759"/>
<dbReference type="OMA" id="IDMSVPC"/>
<evidence type="ECO:0000313" key="1">
    <source>
        <dbReference type="EMBL" id="ALC44863.1"/>
    </source>
</evidence>
<keyword evidence="2" id="KW-1185">Reference proteome</keyword>